<protein>
    <recommendedName>
        <fullName evidence="4">Neurogenic locus notch like protein</fullName>
    </recommendedName>
</protein>
<comment type="caution">
    <text evidence="2">The sequence shown here is derived from an EMBL/GenBank/DDBJ whole genome shotgun (WGS) entry which is preliminary data.</text>
</comment>
<feature type="signal peptide" evidence="1">
    <location>
        <begin position="1"/>
        <end position="33"/>
    </location>
</feature>
<dbReference type="OrthoDB" id="5651254at2"/>
<name>A0A0W0WTP5_9GAMM</name>
<evidence type="ECO:0000256" key="1">
    <source>
        <dbReference type="SAM" id="SignalP"/>
    </source>
</evidence>
<accession>A0A0W0WTP5</accession>
<evidence type="ECO:0000313" key="2">
    <source>
        <dbReference type="EMBL" id="KTD35691.1"/>
    </source>
</evidence>
<dbReference type="AlphaFoldDB" id="A0A0W0WTP5"/>
<keyword evidence="3" id="KW-1185">Reference proteome</keyword>
<proteinExistence type="predicted"/>
<feature type="chain" id="PRO_5006915831" description="Neurogenic locus notch like protein" evidence="1">
    <location>
        <begin position="34"/>
        <end position="92"/>
    </location>
</feature>
<dbReference type="PATRIC" id="fig|45070.6.peg.719"/>
<evidence type="ECO:0008006" key="4">
    <source>
        <dbReference type="Google" id="ProtNLM"/>
    </source>
</evidence>
<dbReference type="EMBL" id="LNYO01000013">
    <property type="protein sequence ID" value="KTD35691.1"/>
    <property type="molecule type" value="Genomic_DNA"/>
</dbReference>
<gene>
    <name evidence="2" type="ORF">Lnau_0675</name>
</gene>
<evidence type="ECO:0000313" key="3">
    <source>
        <dbReference type="Proteomes" id="UP000054725"/>
    </source>
</evidence>
<organism evidence="2 3">
    <name type="scientific">Legionella nautarum</name>
    <dbReference type="NCBI Taxonomy" id="45070"/>
    <lineage>
        <taxon>Bacteria</taxon>
        <taxon>Pseudomonadati</taxon>
        <taxon>Pseudomonadota</taxon>
        <taxon>Gammaproteobacteria</taxon>
        <taxon>Legionellales</taxon>
        <taxon>Legionellaceae</taxon>
        <taxon>Legionella</taxon>
    </lineage>
</organism>
<dbReference type="RefSeq" id="WP_058503743.1">
    <property type="nucleotide sequence ID" value="NZ_CAAAIF010000001.1"/>
</dbReference>
<keyword evidence="1" id="KW-0732">Signal</keyword>
<sequence length="92" mass="10056">MKTHSISFSGLLRLVAIAGLLSLAAGYSSNANAEDGCGCGYHRSFEGGCIRNYQGSYLRPTVYYSNYPVGYYTTAGYYPTCWTNALGFTQCY</sequence>
<reference evidence="2 3" key="1">
    <citation type="submission" date="2015-11" db="EMBL/GenBank/DDBJ databases">
        <title>Genomic analysis of 38 Legionella species identifies large and diverse effector repertoires.</title>
        <authorList>
            <person name="Burstein D."/>
            <person name="Amaro F."/>
            <person name="Zusman T."/>
            <person name="Lifshitz Z."/>
            <person name="Cohen O."/>
            <person name="Gilbert J.A."/>
            <person name="Pupko T."/>
            <person name="Shuman H.A."/>
            <person name="Segal G."/>
        </authorList>
    </citation>
    <scope>NUCLEOTIDE SEQUENCE [LARGE SCALE GENOMIC DNA]</scope>
    <source>
        <strain evidence="2 3">ATCC 49506</strain>
    </source>
</reference>
<dbReference type="NCBIfam" id="NF047412">
    <property type="entry name" value="sig_GCG_CRPN_rpt"/>
    <property type="match status" value="1"/>
</dbReference>
<dbReference type="InterPro" id="IPR058110">
    <property type="entry name" value="GCG_CRPN_dom"/>
</dbReference>
<dbReference type="Proteomes" id="UP000054725">
    <property type="component" value="Unassembled WGS sequence"/>
</dbReference>